<dbReference type="SUPFAM" id="SSF53850">
    <property type="entry name" value="Periplasmic binding protein-like II"/>
    <property type="match status" value="1"/>
</dbReference>
<evidence type="ECO:0000256" key="2">
    <source>
        <dbReference type="ARBA" id="ARBA00023015"/>
    </source>
</evidence>
<organism evidence="6 7">
    <name type="scientific">Lawsonibacter faecis</name>
    <dbReference type="NCBI Taxonomy" id="2763052"/>
    <lineage>
        <taxon>Bacteria</taxon>
        <taxon>Bacillati</taxon>
        <taxon>Bacillota</taxon>
        <taxon>Clostridia</taxon>
        <taxon>Eubacteriales</taxon>
        <taxon>Oscillospiraceae</taxon>
        <taxon>Lawsonibacter</taxon>
    </lineage>
</organism>
<protein>
    <submittedName>
        <fullName evidence="6">LysR family transcriptional regulator</fullName>
    </submittedName>
</protein>
<dbReference type="PANTHER" id="PTHR30419:SF8">
    <property type="entry name" value="NITROGEN ASSIMILATION TRANSCRIPTIONAL ACTIVATOR-RELATED"/>
    <property type="match status" value="1"/>
</dbReference>
<evidence type="ECO:0000313" key="7">
    <source>
        <dbReference type="Proteomes" id="UP000607645"/>
    </source>
</evidence>
<dbReference type="CDD" id="cd05466">
    <property type="entry name" value="PBP2_LTTR_substrate"/>
    <property type="match status" value="1"/>
</dbReference>
<keyword evidence="2" id="KW-0805">Transcription regulation</keyword>
<keyword evidence="4" id="KW-0804">Transcription</keyword>
<dbReference type="AlphaFoldDB" id="A0A8J6J7H7"/>
<dbReference type="Proteomes" id="UP000607645">
    <property type="component" value="Unassembled WGS sequence"/>
</dbReference>
<evidence type="ECO:0000259" key="5">
    <source>
        <dbReference type="PROSITE" id="PS50931"/>
    </source>
</evidence>
<dbReference type="Gene3D" id="1.10.10.10">
    <property type="entry name" value="Winged helix-like DNA-binding domain superfamily/Winged helix DNA-binding domain"/>
    <property type="match status" value="1"/>
</dbReference>
<proteinExistence type="inferred from homology"/>
<dbReference type="InterPro" id="IPR005119">
    <property type="entry name" value="LysR_subst-bd"/>
</dbReference>
<dbReference type="PANTHER" id="PTHR30419">
    <property type="entry name" value="HTH-TYPE TRANSCRIPTIONAL REGULATOR YBHD"/>
    <property type="match status" value="1"/>
</dbReference>
<evidence type="ECO:0000313" key="6">
    <source>
        <dbReference type="EMBL" id="MBC5737467.1"/>
    </source>
</evidence>
<feature type="domain" description="HTH lysR-type" evidence="5">
    <location>
        <begin position="2"/>
        <end position="59"/>
    </location>
</feature>
<dbReference type="Pfam" id="PF00126">
    <property type="entry name" value="HTH_1"/>
    <property type="match status" value="1"/>
</dbReference>
<dbReference type="InterPro" id="IPR036388">
    <property type="entry name" value="WH-like_DNA-bd_sf"/>
</dbReference>
<comment type="similarity">
    <text evidence="1">Belongs to the LysR transcriptional regulatory family.</text>
</comment>
<evidence type="ECO:0000256" key="4">
    <source>
        <dbReference type="ARBA" id="ARBA00023163"/>
    </source>
</evidence>
<dbReference type="Pfam" id="PF03466">
    <property type="entry name" value="LysR_substrate"/>
    <property type="match status" value="1"/>
</dbReference>
<dbReference type="RefSeq" id="WP_155148911.1">
    <property type="nucleotide sequence ID" value="NZ_JACOPQ010000007.1"/>
</dbReference>
<dbReference type="InterPro" id="IPR036390">
    <property type="entry name" value="WH_DNA-bd_sf"/>
</dbReference>
<evidence type="ECO:0000256" key="1">
    <source>
        <dbReference type="ARBA" id="ARBA00009437"/>
    </source>
</evidence>
<dbReference type="GO" id="GO:0003700">
    <property type="term" value="F:DNA-binding transcription factor activity"/>
    <property type="evidence" value="ECO:0007669"/>
    <property type="project" value="InterPro"/>
</dbReference>
<name>A0A8J6J7H7_9FIRM</name>
<dbReference type="InterPro" id="IPR050950">
    <property type="entry name" value="HTH-type_LysR_regulators"/>
</dbReference>
<dbReference type="PROSITE" id="PS50931">
    <property type="entry name" value="HTH_LYSR"/>
    <property type="match status" value="1"/>
</dbReference>
<dbReference type="GO" id="GO:0005829">
    <property type="term" value="C:cytosol"/>
    <property type="evidence" value="ECO:0007669"/>
    <property type="project" value="TreeGrafter"/>
</dbReference>
<dbReference type="InterPro" id="IPR000847">
    <property type="entry name" value="LysR_HTH_N"/>
</dbReference>
<keyword evidence="3" id="KW-0238">DNA-binding</keyword>
<sequence>MIETRLLHYFLAIAREQNITKAAETLHVTQSTLSKQMMDLERQLGKQLLIRGNRSVTLTEEGMFLRKQAQEIMELVDKTESAFTAGDEIVGGDIYLGCAETPAMEQITKVFQSIHADYPGIRFNIFSGDAASVFEKLDKGLLDVGILQEPAIYDRFEYTALPFKDVFGLLMPRDCQLAEKEAVTLDDLDGLPLIFSQQTHHGPSRIEWFGARYDRFHIVATYNLLYNATHLVEQGIGCAFCLDGLADTKSRNLTFRPLDPPLEVDIVAVTKKYQPFSPAAKVFMERIV</sequence>
<dbReference type="SUPFAM" id="SSF46785">
    <property type="entry name" value="Winged helix' DNA-binding domain"/>
    <property type="match status" value="1"/>
</dbReference>
<evidence type="ECO:0000256" key="3">
    <source>
        <dbReference type="ARBA" id="ARBA00023125"/>
    </source>
</evidence>
<dbReference type="EMBL" id="JACOPQ010000007">
    <property type="protein sequence ID" value="MBC5737467.1"/>
    <property type="molecule type" value="Genomic_DNA"/>
</dbReference>
<comment type="caution">
    <text evidence="6">The sequence shown here is derived from an EMBL/GenBank/DDBJ whole genome shotgun (WGS) entry which is preliminary data.</text>
</comment>
<dbReference type="FunFam" id="1.10.10.10:FF:000001">
    <property type="entry name" value="LysR family transcriptional regulator"/>
    <property type="match status" value="1"/>
</dbReference>
<keyword evidence="7" id="KW-1185">Reference proteome</keyword>
<dbReference type="GO" id="GO:0003677">
    <property type="term" value="F:DNA binding"/>
    <property type="evidence" value="ECO:0007669"/>
    <property type="project" value="UniProtKB-KW"/>
</dbReference>
<dbReference type="Gene3D" id="3.40.190.290">
    <property type="match status" value="1"/>
</dbReference>
<reference evidence="6" key="1">
    <citation type="submission" date="2020-08" db="EMBL/GenBank/DDBJ databases">
        <title>Genome public.</title>
        <authorList>
            <person name="Liu C."/>
            <person name="Sun Q."/>
        </authorList>
    </citation>
    <scope>NUCLEOTIDE SEQUENCE</scope>
    <source>
        <strain evidence="6">NSJ-52</strain>
    </source>
</reference>
<dbReference type="PRINTS" id="PR00039">
    <property type="entry name" value="HTHLYSR"/>
</dbReference>
<gene>
    <name evidence="6" type="ORF">H8S62_10665</name>
</gene>
<accession>A0A8J6J7H7</accession>